<keyword evidence="3" id="KW-1185">Reference proteome</keyword>
<proteinExistence type="predicted"/>
<organism evidence="2 3">
    <name type="scientific">Phyllosticta citribraziliensis</name>
    <dbReference type="NCBI Taxonomy" id="989973"/>
    <lineage>
        <taxon>Eukaryota</taxon>
        <taxon>Fungi</taxon>
        <taxon>Dikarya</taxon>
        <taxon>Ascomycota</taxon>
        <taxon>Pezizomycotina</taxon>
        <taxon>Dothideomycetes</taxon>
        <taxon>Dothideomycetes incertae sedis</taxon>
        <taxon>Botryosphaeriales</taxon>
        <taxon>Phyllostictaceae</taxon>
        <taxon>Phyllosticta</taxon>
    </lineage>
</organism>
<name>A0ABR1LXW0_9PEZI</name>
<dbReference type="EMBL" id="JBBPEH010000004">
    <property type="protein sequence ID" value="KAK7540027.1"/>
    <property type="molecule type" value="Genomic_DNA"/>
</dbReference>
<comment type="caution">
    <text evidence="2">The sequence shown here is derived from an EMBL/GenBank/DDBJ whole genome shotgun (WGS) entry which is preliminary data.</text>
</comment>
<dbReference type="GeneID" id="92028143"/>
<accession>A0ABR1LXW0</accession>
<evidence type="ECO:0000313" key="3">
    <source>
        <dbReference type="Proteomes" id="UP001360953"/>
    </source>
</evidence>
<evidence type="ECO:0000256" key="1">
    <source>
        <dbReference type="SAM" id="MobiDB-lite"/>
    </source>
</evidence>
<gene>
    <name evidence="2" type="ORF">J3D65DRAFT_307569</name>
</gene>
<feature type="region of interest" description="Disordered" evidence="1">
    <location>
        <begin position="122"/>
        <end position="150"/>
    </location>
</feature>
<dbReference type="Proteomes" id="UP001360953">
    <property type="component" value="Unassembled WGS sequence"/>
</dbReference>
<sequence>MRLPISPVVRDCCLHPPHFQLFVRSGNFYSRLAWHLNLSTSRGRIATFLRTALDHLHWSIQLADCLHRSLQSPRLHVAALAVVIHTVSNARRFSQPCPCRFVLPVHHKRIFVHHKHRIAIPFDSSHVGPPSSTMRPSPSPPPGWTAPTSL</sequence>
<evidence type="ECO:0000313" key="2">
    <source>
        <dbReference type="EMBL" id="KAK7540027.1"/>
    </source>
</evidence>
<protein>
    <submittedName>
        <fullName evidence="2">Uncharacterized protein</fullName>
    </submittedName>
</protein>
<dbReference type="RefSeq" id="XP_066657298.1">
    <property type="nucleotide sequence ID" value="XM_066795237.1"/>
</dbReference>
<reference evidence="2 3" key="1">
    <citation type="submission" date="2024-04" db="EMBL/GenBank/DDBJ databases">
        <title>Phyllosticta paracitricarpa is synonymous to the EU quarantine fungus P. citricarpa based on phylogenomic analyses.</title>
        <authorList>
            <consortium name="Lawrence Berkeley National Laboratory"/>
            <person name="Van ingen-buijs V.A."/>
            <person name="Van westerhoven A.C."/>
            <person name="Haridas S."/>
            <person name="Skiadas P."/>
            <person name="Martin F."/>
            <person name="Groenewald J.Z."/>
            <person name="Crous P.W."/>
            <person name="Seidl M.F."/>
        </authorList>
    </citation>
    <scope>NUCLEOTIDE SEQUENCE [LARGE SCALE GENOMIC DNA]</scope>
    <source>
        <strain evidence="2 3">CPC 17464</strain>
    </source>
</reference>